<feature type="binding site" evidence="7">
    <location>
        <begin position="216"/>
        <end position="217"/>
    </location>
    <ligand>
        <name>substrate</name>
    </ligand>
</feature>
<feature type="binding site" evidence="8">
    <location>
        <position position="127"/>
    </location>
    <ligand>
        <name>Zn(2+)</name>
        <dbReference type="ChEBI" id="CHEBI:29105"/>
    </ligand>
</feature>
<dbReference type="GO" id="GO:0046872">
    <property type="term" value="F:metal ion binding"/>
    <property type="evidence" value="ECO:0007669"/>
    <property type="project" value="UniProtKB-KW"/>
</dbReference>
<evidence type="ECO:0000256" key="3">
    <source>
        <dbReference type="ARBA" id="ARBA00022801"/>
    </source>
</evidence>
<dbReference type="InterPro" id="IPR006680">
    <property type="entry name" value="Amidohydro-rel"/>
</dbReference>
<evidence type="ECO:0000256" key="7">
    <source>
        <dbReference type="PIRSR" id="PIRSR038994-2"/>
    </source>
</evidence>
<dbReference type="Gene3D" id="2.30.40.10">
    <property type="entry name" value="Urease, subunit C, domain 1"/>
    <property type="match status" value="1"/>
</dbReference>
<evidence type="ECO:0000313" key="11">
    <source>
        <dbReference type="Proteomes" id="UP000824002"/>
    </source>
</evidence>
<dbReference type="Pfam" id="PF01979">
    <property type="entry name" value="Amidohydro_1"/>
    <property type="match status" value="1"/>
</dbReference>
<dbReference type="GO" id="GO:0006046">
    <property type="term" value="P:N-acetylglucosamine catabolic process"/>
    <property type="evidence" value="ECO:0007669"/>
    <property type="project" value="TreeGrafter"/>
</dbReference>
<dbReference type="SUPFAM" id="SSF51556">
    <property type="entry name" value="Metallo-dependent hydrolases"/>
    <property type="match status" value="1"/>
</dbReference>
<feature type="binding site" evidence="7">
    <location>
        <begin position="303"/>
        <end position="305"/>
    </location>
    <ligand>
        <name>substrate</name>
    </ligand>
</feature>
<protein>
    <submittedName>
        <fullName evidence="10">N-acetylglucosamine-6-phosphate deacetylase</fullName>
        <ecNumber evidence="10">3.5.1.25</ecNumber>
    </submittedName>
</protein>
<dbReference type="SUPFAM" id="SSF51338">
    <property type="entry name" value="Composite domain of metallo-dependent hydrolases"/>
    <property type="match status" value="1"/>
</dbReference>
<dbReference type="PANTHER" id="PTHR11113">
    <property type="entry name" value="N-ACETYLGLUCOSAMINE-6-PHOSPHATE DEACETYLASE"/>
    <property type="match status" value="1"/>
</dbReference>
<keyword evidence="3 5" id="KW-0378">Hydrolase</keyword>
<comment type="cofactor">
    <cofactor evidence="8">
        <name>a divalent metal cation</name>
        <dbReference type="ChEBI" id="CHEBI:60240"/>
    </cofactor>
    <text evidence="8">Binds 1 divalent metal cation per subunit.</text>
</comment>
<sequence>MLFKNGLVFTDAGVFKRLDVRVKGERIAEIGENLPANGEPVKDLTGKKLVPGFIDIHTHGCGGCDFCDAAREAYQTMADTYLKAGVTTALGTSMTLPLEELAKIFTAYREFADNQTHGARIIGINMEGPFISVEKKGAHIAEYVVPADFEAFQKLNEASGNRIRLVDVAPEIPGNLDFIRKASKVCTVCVAHTNGGYETAMAAYEAGAVSNTHLYNAMTGFTHRAPGVVGAVFDSNTYAELICDGFHIHPAVIRSTFKELGEDRICLISDSLRAAGCPNGVYELGGQEVHVKDGKATLEDGTIAGSVIDSRIAVQRAIAFGVREEAALKAATINPAKAAKLDKDFGSITVGKMADLLVVPSFQYDLEEIYLGGQLQ</sequence>
<dbReference type="InterPro" id="IPR032466">
    <property type="entry name" value="Metal_Hydrolase"/>
</dbReference>
<comment type="similarity">
    <text evidence="1 5">Belongs to the metallo-dependent hydrolases superfamily. NagA family.</text>
</comment>
<feature type="binding site" evidence="7">
    <location>
        <position position="224"/>
    </location>
    <ligand>
        <name>substrate</name>
    </ligand>
</feature>
<feature type="active site" description="Proton donor/acceptor" evidence="6">
    <location>
        <position position="270"/>
    </location>
</feature>
<evidence type="ECO:0000313" key="10">
    <source>
        <dbReference type="EMBL" id="HIS77348.1"/>
    </source>
</evidence>
<dbReference type="Proteomes" id="UP000824002">
    <property type="component" value="Unassembled WGS sequence"/>
</dbReference>
<dbReference type="CDD" id="cd00854">
    <property type="entry name" value="NagA"/>
    <property type="match status" value="1"/>
</dbReference>
<gene>
    <name evidence="10" type="primary">nagA</name>
    <name evidence="10" type="ORF">IAB51_11180</name>
</gene>
<dbReference type="AlphaFoldDB" id="A0A9D1K1Q3"/>
<dbReference type="PANTHER" id="PTHR11113:SF14">
    <property type="entry name" value="N-ACETYLGLUCOSAMINE-6-PHOSPHATE DEACETYLASE"/>
    <property type="match status" value="1"/>
</dbReference>
<feature type="binding site" evidence="7">
    <location>
        <position position="247"/>
    </location>
    <ligand>
        <name>substrate</name>
    </ligand>
</feature>
<evidence type="ECO:0000256" key="8">
    <source>
        <dbReference type="PIRSR" id="PIRSR038994-3"/>
    </source>
</evidence>
<dbReference type="EC" id="3.5.1.25" evidence="10"/>
<accession>A0A9D1K1Q3</accession>
<keyword evidence="4 5" id="KW-0119">Carbohydrate metabolism</keyword>
<evidence type="ECO:0000256" key="5">
    <source>
        <dbReference type="PIRNR" id="PIRNR038994"/>
    </source>
</evidence>
<proteinExistence type="inferred from homology"/>
<dbReference type="PIRSF" id="PIRSF038994">
    <property type="entry name" value="NagA"/>
    <property type="match status" value="1"/>
</dbReference>
<evidence type="ECO:0000256" key="2">
    <source>
        <dbReference type="ARBA" id="ARBA00022723"/>
    </source>
</evidence>
<evidence type="ECO:0000256" key="4">
    <source>
        <dbReference type="ARBA" id="ARBA00023277"/>
    </source>
</evidence>
<reference evidence="10" key="1">
    <citation type="submission" date="2020-10" db="EMBL/GenBank/DDBJ databases">
        <authorList>
            <person name="Gilroy R."/>
        </authorList>
    </citation>
    <scope>NUCLEOTIDE SEQUENCE</scope>
    <source>
        <strain evidence="10">CHK199-13235</strain>
    </source>
</reference>
<feature type="binding site" evidence="8">
    <location>
        <position position="192"/>
    </location>
    <ligand>
        <name>Zn(2+)</name>
        <dbReference type="ChEBI" id="CHEBI:29105"/>
    </ligand>
</feature>
<evidence type="ECO:0000259" key="9">
    <source>
        <dbReference type="Pfam" id="PF01979"/>
    </source>
</evidence>
<organism evidence="10 11">
    <name type="scientific">Candidatus Merdivicinus excrementipullorum</name>
    <dbReference type="NCBI Taxonomy" id="2840867"/>
    <lineage>
        <taxon>Bacteria</taxon>
        <taxon>Bacillati</taxon>
        <taxon>Bacillota</taxon>
        <taxon>Clostridia</taxon>
        <taxon>Eubacteriales</taxon>
        <taxon>Oscillospiraceae</taxon>
        <taxon>Oscillospiraceae incertae sedis</taxon>
        <taxon>Candidatus Merdivicinus</taxon>
    </lineage>
</organism>
<dbReference type="Gene3D" id="3.20.20.140">
    <property type="entry name" value="Metal-dependent hydrolases"/>
    <property type="match status" value="1"/>
</dbReference>
<dbReference type="GO" id="GO:0008448">
    <property type="term" value="F:N-acetylglucosamine-6-phosphate deacetylase activity"/>
    <property type="evidence" value="ECO:0007669"/>
    <property type="project" value="UniProtKB-EC"/>
</dbReference>
<keyword evidence="2 8" id="KW-0479">Metal-binding</keyword>
<reference evidence="10" key="2">
    <citation type="journal article" date="2021" name="PeerJ">
        <title>Extensive microbial diversity within the chicken gut microbiome revealed by metagenomics and culture.</title>
        <authorList>
            <person name="Gilroy R."/>
            <person name="Ravi A."/>
            <person name="Getino M."/>
            <person name="Pursley I."/>
            <person name="Horton D.L."/>
            <person name="Alikhan N.F."/>
            <person name="Baker D."/>
            <person name="Gharbi K."/>
            <person name="Hall N."/>
            <person name="Watson M."/>
            <person name="Adriaenssens E.M."/>
            <person name="Foster-Nyarko E."/>
            <person name="Jarju S."/>
            <person name="Secka A."/>
            <person name="Antonio M."/>
            <person name="Oren A."/>
            <person name="Chaudhuri R.R."/>
            <person name="La Ragione R."/>
            <person name="Hildebrand F."/>
            <person name="Pallen M.J."/>
        </authorList>
    </citation>
    <scope>NUCLEOTIDE SEQUENCE</scope>
    <source>
        <strain evidence="10">CHK199-13235</strain>
    </source>
</reference>
<evidence type="ECO:0000256" key="1">
    <source>
        <dbReference type="ARBA" id="ARBA00010716"/>
    </source>
</evidence>
<dbReference type="InterPro" id="IPR011059">
    <property type="entry name" value="Metal-dep_hydrolase_composite"/>
</dbReference>
<dbReference type="EMBL" id="DVJP01000073">
    <property type="protein sequence ID" value="HIS77348.1"/>
    <property type="molecule type" value="Genomic_DNA"/>
</dbReference>
<feature type="domain" description="Amidohydrolase-related" evidence="9">
    <location>
        <begin position="49"/>
        <end position="365"/>
    </location>
</feature>
<name>A0A9D1K1Q3_9FIRM</name>
<dbReference type="NCBIfam" id="TIGR00221">
    <property type="entry name" value="nagA"/>
    <property type="match status" value="1"/>
</dbReference>
<comment type="caution">
    <text evidence="10">The sequence shown here is derived from an EMBL/GenBank/DDBJ whole genome shotgun (WGS) entry which is preliminary data.</text>
</comment>
<feature type="binding site" evidence="8">
    <location>
        <position position="213"/>
    </location>
    <ligand>
        <name>Zn(2+)</name>
        <dbReference type="ChEBI" id="CHEBI:29105"/>
    </ligand>
</feature>
<evidence type="ECO:0000256" key="6">
    <source>
        <dbReference type="PIRSR" id="PIRSR038994-1"/>
    </source>
</evidence>
<feature type="binding site" evidence="7">
    <location>
        <position position="138"/>
    </location>
    <ligand>
        <name>substrate</name>
    </ligand>
</feature>
<dbReference type="InterPro" id="IPR003764">
    <property type="entry name" value="GlcNAc_6-P_deAcase"/>
</dbReference>